<dbReference type="Pfam" id="PF22936">
    <property type="entry name" value="Pol_BBD"/>
    <property type="match status" value="1"/>
</dbReference>
<dbReference type="InterPro" id="IPR036875">
    <property type="entry name" value="Znf_CCHC_sf"/>
</dbReference>
<dbReference type="Pfam" id="PF00098">
    <property type="entry name" value="zf-CCHC"/>
    <property type="match status" value="1"/>
</dbReference>
<dbReference type="PROSITE" id="PS50158">
    <property type="entry name" value="ZF_CCHC"/>
    <property type="match status" value="1"/>
</dbReference>
<dbReference type="GO" id="GO:0015074">
    <property type="term" value="P:DNA integration"/>
    <property type="evidence" value="ECO:0007669"/>
    <property type="project" value="InterPro"/>
</dbReference>
<keyword evidence="1" id="KW-0863">Zinc-finger</keyword>
<organism evidence="4">
    <name type="scientific">Sesamum angustifolium</name>
    <dbReference type="NCBI Taxonomy" id="2727405"/>
    <lineage>
        <taxon>Eukaryota</taxon>
        <taxon>Viridiplantae</taxon>
        <taxon>Streptophyta</taxon>
        <taxon>Embryophyta</taxon>
        <taxon>Tracheophyta</taxon>
        <taxon>Spermatophyta</taxon>
        <taxon>Magnoliopsida</taxon>
        <taxon>eudicotyledons</taxon>
        <taxon>Gunneridae</taxon>
        <taxon>Pentapetalae</taxon>
        <taxon>asterids</taxon>
        <taxon>lamiids</taxon>
        <taxon>Lamiales</taxon>
        <taxon>Pedaliaceae</taxon>
        <taxon>Sesamum</taxon>
    </lineage>
</organism>
<evidence type="ECO:0000256" key="1">
    <source>
        <dbReference type="PROSITE-ProRule" id="PRU00047"/>
    </source>
</evidence>
<dbReference type="Pfam" id="PF00665">
    <property type="entry name" value="rve"/>
    <property type="match status" value="1"/>
</dbReference>
<dbReference type="PROSITE" id="PS50994">
    <property type="entry name" value="INTEGRASE"/>
    <property type="match status" value="1"/>
</dbReference>
<dbReference type="InterPro" id="IPR001584">
    <property type="entry name" value="Integrase_cat-core"/>
</dbReference>
<name>A0AAW2PBH6_9LAMI</name>
<dbReference type="InterPro" id="IPR012337">
    <property type="entry name" value="RNaseH-like_sf"/>
</dbReference>
<proteinExistence type="predicted"/>
<evidence type="ECO:0000259" key="2">
    <source>
        <dbReference type="PROSITE" id="PS50158"/>
    </source>
</evidence>
<dbReference type="InterPro" id="IPR001878">
    <property type="entry name" value="Znf_CCHC"/>
</dbReference>
<dbReference type="Gene3D" id="3.30.420.10">
    <property type="entry name" value="Ribonuclease H-like superfamily/Ribonuclease H"/>
    <property type="match status" value="1"/>
</dbReference>
<dbReference type="EMBL" id="JACGWK010000005">
    <property type="protein sequence ID" value="KAL0353565.1"/>
    <property type="molecule type" value="Genomic_DNA"/>
</dbReference>
<reference evidence="4" key="1">
    <citation type="submission" date="2020-06" db="EMBL/GenBank/DDBJ databases">
        <authorList>
            <person name="Li T."/>
            <person name="Hu X."/>
            <person name="Zhang T."/>
            <person name="Song X."/>
            <person name="Zhang H."/>
            <person name="Dai N."/>
            <person name="Sheng W."/>
            <person name="Hou X."/>
            <person name="Wei L."/>
        </authorList>
    </citation>
    <scope>NUCLEOTIDE SEQUENCE</scope>
    <source>
        <strain evidence="4">G01</strain>
        <tissue evidence="4">Leaf</tissue>
    </source>
</reference>
<dbReference type="SUPFAM" id="SSF57756">
    <property type="entry name" value="Retrovirus zinc finger-like domains"/>
    <property type="match status" value="1"/>
</dbReference>
<evidence type="ECO:0000259" key="3">
    <source>
        <dbReference type="PROSITE" id="PS50994"/>
    </source>
</evidence>
<feature type="domain" description="Integrase catalytic" evidence="3">
    <location>
        <begin position="223"/>
        <end position="356"/>
    </location>
</feature>
<dbReference type="GO" id="GO:0008270">
    <property type="term" value="F:zinc ion binding"/>
    <property type="evidence" value="ECO:0007669"/>
    <property type="project" value="UniProtKB-KW"/>
</dbReference>
<keyword evidence="1" id="KW-0479">Metal-binding</keyword>
<dbReference type="GO" id="GO:0003676">
    <property type="term" value="F:nucleic acid binding"/>
    <property type="evidence" value="ECO:0007669"/>
    <property type="project" value="InterPro"/>
</dbReference>
<dbReference type="SMART" id="SM00343">
    <property type="entry name" value="ZnF_C2HC"/>
    <property type="match status" value="1"/>
</dbReference>
<gene>
    <name evidence="4" type="ORF">Sangu_0937800</name>
</gene>
<reference evidence="4" key="2">
    <citation type="journal article" date="2024" name="Plant">
        <title>Genomic evolution and insights into agronomic trait innovations of Sesamum species.</title>
        <authorList>
            <person name="Miao H."/>
            <person name="Wang L."/>
            <person name="Qu L."/>
            <person name="Liu H."/>
            <person name="Sun Y."/>
            <person name="Le M."/>
            <person name="Wang Q."/>
            <person name="Wei S."/>
            <person name="Zheng Y."/>
            <person name="Lin W."/>
            <person name="Duan Y."/>
            <person name="Cao H."/>
            <person name="Xiong S."/>
            <person name="Wang X."/>
            <person name="Wei L."/>
            <person name="Li C."/>
            <person name="Ma Q."/>
            <person name="Ju M."/>
            <person name="Zhao R."/>
            <person name="Li G."/>
            <person name="Mu C."/>
            <person name="Tian Q."/>
            <person name="Mei H."/>
            <person name="Zhang T."/>
            <person name="Gao T."/>
            <person name="Zhang H."/>
        </authorList>
    </citation>
    <scope>NUCLEOTIDE SEQUENCE</scope>
    <source>
        <strain evidence="4">G01</strain>
    </source>
</reference>
<accession>A0AAW2PBH6</accession>
<dbReference type="SUPFAM" id="SSF53098">
    <property type="entry name" value="Ribonuclease H-like"/>
    <property type="match status" value="1"/>
</dbReference>
<feature type="domain" description="CCHC-type" evidence="2">
    <location>
        <begin position="44"/>
        <end position="58"/>
    </location>
</feature>
<dbReference type="InterPro" id="IPR054722">
    <property type="entry name" value="PolX-like_BBD"/>
</dbReference>
<keyword evidence="1" id="KW-0862">Zinc</keyword>
<dbReference type="InterPro" id="IPR036397">
    <property type="entry name" value="RNaseH_sf"/>
</dbReference>
<comment type="caution">
    <text evidence="4">The sequence shown here is derived from an EMBL/GenBank/DDBJ whole genome shotgun (WGS) entry which is preliminary data.</text>
</comment>
<dbReference type="AlphaFoldDB" id="A0AAW2PBH6"/>
<dbReference type="Gene3D" id="4.10.60.10">
    <property type="entry name" value="Zinc finger, CCHC-type"/>
    <property type="match status" value="1"/>
</dbReference>
<dbReference type="PANTHER" id="PTHR47592:SF24">
    <property type="entry name" value="BNACNNG30200D PROTEIN"/>
    <property type="match status" value="1"/>
</dbReference>
<evidence type="ECO:0000313" key="4">
    <source>
        <dbReference type="EMBL" id="KAL0353565.1"/>
    </source>
</evidence>
<sequence length="356" mass="40332">MKSGKLQIEAKANLMEQNGNSSIKRKRVDYKAKKGKAKMIKGNCYNCGKPNHMAKDCRLPKKNQAHVSEVRSVPIDLGELNLSVVVFEANLVDNPREWWIDTGATRHICSDKEMFSTYTPINGRKLFMGNSATSNIVGIDNVVLKMTSEKELTLIDVLHVPDIRKNLVSGSLLVKSGFKLVFESNKFVLTKNSHFIGKGYVEKGLFKMNVMTVMRNFESNKITASTKTECFNLCDICDLKFVQTRGGKKYFITFIDDCTRYCYVYLLRSKDEALEAFKLYKNDVENQLSKTIKAIRSDRGGEYGAPFEEFCSEFGIIHQTTAPYSPQSNGIDERKNRTLKEMMNAMLINSGLPQNL</sequence>
<dbReference type="PANTHER" id="PTHR47592">
    <property type="entry name" value="PBF68 PROTEIN"/>
    <property type="match status" value="1"/>
</dbReference>
<protein>
    <submittedName>
        <fullName evidence="4">Retrovirus-related Pol polyprotein from transposon TNT 1-94</fullName>
    </submittedName>
</protein>